<sequence length="476" mass="50585">MEETMSMGMDIDALCRAALTHCGDGPDALMFATLKGADSPAQLLALLCEGAGGRRPRWLGYGERGGDRELDRMFITGLARWGRRADARAMDGFHTALNRWRGRLDLLPAHSREELTSWFIRDGRQWLIGPGSPYWPPQLADLSIRSDWAPPLCLWGVGDPSALVSCEAPVAVVGSREANDYGRFVARGIGLHAARAGHLVVSGGAMGADAAAHWGAVAAWDERDGTDGGNPAGRTVAVFAGGLDHIGPSRNIPLFEAMTDRQGALISEMPPGTVPEARRFLLRNRIIAALGRVVVVAQARHRSGALNTATWAAEMSRELYAAPGDIDEPYNTGCNRLVHEGKAMLLASATDVSDICHAPHAAAAPPDTDGDPVHVDEAGDRKKAASARPARERAIEDDGMRQAVEAAVRACRRRHTPATPDAILARLRARKTSPPCDAATLQATLATMEASGAVVIGSDGIVSSAPRRRDRGTAPG</sequence>
<dbReference type="Pfam" id="PF02481">
    <property type="entry name" value="DNA_processg_A"/>
    <property type="match status" value="1"/>
</dbReference>
<dbReference type="InterPro" id="IPR057666">
    <property type="entry name" value="DrpA_SLOG"/>
</dbReference>
<dbReference type="InterPro" id="IPR003488">
    <property type="entry name" value="DprA"/>
</dbReference>
<accession>A0A2U2MSA4</accession>
<proteinExistence type="inferred from homology"/>
<dbReference type="EMBL" id="QFFN01000013">
    <property type="protein sequence ID" value="PWG59745.1"/>
    <property type="molecule type" value="Genomic_DNA"/>
</dbReference>
<keyword evidence="5" id="KW-1185">Reference proteome</keyword>
<organism evidence="4 5">
    <name type="scientific">Bifidobacterium catulorum</name>
    <dbReference type="NCBI Taxonomy" id="1630173"/>
    <lineage>
        <taxon>Bacteria</taxon>
        <taxon>Bacillati</taxon>
        <taxon>Actinomycetota</taxon>
        <taxon>Actinomycetes</taxon>
        <taxon>Bifidobacteriales</taxon>
        <taxon>Bifidobacteriaceae</taxon>
        <taxon>Bifidobacterium</taxon>
    </lineage>
</organism>
<dbReference type="SUPFAM" id="SSF102405">
    <property type="entry name" value="MCP/YpsA-like"/>
    <property type="match status" value="1"/>
</dbReference>
<dbReference type="OrthoDB" id="9785707at2"/>
<name>A0A2U2MSA4_9BIFI</name>
<feature type="compositionally biased region" description="Basic and acidic residues" evidence="2">
    <location>
        <begin position="371"/>
        <end position="396"/>
    </location>
</feature>
<dbReference type="PANTHER" id="PTHR43022">
    <property type="entry name" value="PROTEIN SMF"/>
    <property type="match status" value="1"/>
</dbReference>
<dbReference type="GO" id="GO:0009294">
    <property type="term" value="P:DNA-mediated transformation"/>
    <property type="evidence" value="ECO:0007669"/>
    <property type="project" value="InterPro"/>
</dbReference>
<gene>
    <name evidence="4" type="ORF">DF200_05790</name>
</gene>
<feature type="region of interest" description="Disordered" evidence="2">
    <location>
        <begin position="360"/>
        <end position="396"/>
    </location>
</feature>
<reference evidence="4 5" key="1">
    <citation type="journal article" date="2018" name="Int. J. Syst. Evol. Microbiol.">
        <title>Bifidobacterium catulorum sp. nov., a novel taxon from the faeces of the baby common marmoset (Callithrix jacchus).</title>
        <authorList>
            <person name="Modesto M."/>
            <person name="Michelini S."/>
            <person name="Oki K."/>
            <person name="Biavati B."/>
            <person name="Watanabe K."/>
            <person name="Mattarelli P."/>
        </authorList>
    </citation>
    <scope>NUCLEOTIDE SEQUENCE [LARGE SCALE GENOMIC DNA]</scope>
    <source>
        <strain evidence="4 5">MRM 8.19</strain>
    </source>
</reference>
<evidence type="ECO:0000313" key="4">
    <source>
        <dbReference type="EMBL" id="PWG59745.1"/>
    </source>
</evidence>
<dbReference type="Gene3D" id="3.40.50.450">
    <property type="match status" value="1"/>
</dbReference>
<evidence type="ECO:0000313" key="5">
    <source>
        <dbReference type="Proteomes" id="UP000245753"/>
    </source>
</evidence>
<comment type="caution">
    <text evidence="4">The sequence shown here is derived from an EMBL/GenBank/DDBJ whole genome shotgun (WGS) entry which is preliminary data.</text>
</comment>
<feature type="domain" description="Smf/DprA SLOG" evidence="3">
    <location>
        <begin position="128"/>
        <end position="353"/>
    </location>
</feature>
<comment type="similarity">
    <text evidence="1">Belongs to the DprA/Smf family.</text>
</comment>
<dbReference type="Proteomes" id="UP000245753">
    <property type="component" value="Unassembled WGS sequence"/>
</dbReference>
<evidence type="ECO:0000256" key="2">
    <source>
        <dbReference type="SAM" id="MobiDB-lite"/>
    </source>
</evidence>
<evidence type="ECO:0000256" key="1">
    <source>
        <dbReference type="ARBA" id="ARBA00006525"/>
    </source>
</evidence>
<evidence type="ECO:0000259" key="3">
    <source>
        <dbReference type="Pfam" id="PF02481"/>
    </source>
</evidence>
<protein>
    <submittedName>
        <fullName evidence="4">DNA processing protein DprA</fullName>
    </submittedName>
</protein>
<dbReference type="AlphaFoldDB" id="A0A2U2MSA4"/>
<dbReference type="PANTHER" id="PTHR43022:SF1">
    <property type="entry name" value="PROTEIN SMF"/>
    <property type="match status" value="1"/>
</dbReference>